<sequence>MHSLICFFFFISRSFCSFSLLSHLISLLPHLISLHMFFLSLLFSIASFHLHF</sequence>
<dbReference type="EMBL" id="JBCLYO010000002">
    <property type="protein sequence ID" value="KAL0092768.1"/>
    <property type="molecule type" value="Genomic_DNA"/>
</dbReference>
<evidence type="ECO:0000313" key="3">
    <source>
        <dbReference type="Proteomes" id="UP001448207"/>
    </source>
</evidence>
<keyword evidence="1" id="KW-0812">Transmembrane</keyword>
<proteinExistence type="predicted"/>
<keyword evidence="1" id="KW-1133">Transmembrane helix</keyword>
<dbReference type="Proteomes" id="UP001448207">
    <property type="component" value="Unassembled WGS sequence"/>
</dbReference>
<comment type="caution">
    <text evidence="2">The sequence shown here is derived from an EMBL/GenBank/DDBJ whole genome shotgun (WGS) entry which is preliminary data.</text>
</comment>
<protein>
    <submittedName>
        <fullName evidence="2">Uncharacterized protein</fullName>
    </submittedName>
</protein>
<feature type="transmembrane region" description="Helical" evidence="1">
    <location>
        <begin position="32"/>
        <end position="50"/>
    </location>
</feature>
<evidence type="ECO:0000256" key="1">
    <source>
        <dbReference type="SAM" id="Phobius"/>
    </source>
</evidence>
<organism evidence="2 3">
    <name type="scientific">Phycomyces blakesleeanus</name>
    <dbReference type="NCBI Taxonomy" id="4837"/>
    <lineage>
        <taxon>Eukaryota</taxon>
        <taxon>Fungi</taxon>
        <taxon>Fungi incertae sedis</taxon>
        <taxon>Mucoromycota</taxon>
        <taxon>Mucoromycotina</taxon>
        <taxon>Mucoromycetes</taxon>
        <taxon>Mucorales</taxon>
        <taxon>Phycomycetaceae</taxon>
        <taxon>Phycomyces</taxon>
    </lineage>
</organism>
<feature type="non-terminal residue" evidence="2">
    <location>
        <position position="52"/>
    </location>
</feature>
<reference evidence="2 3" key="1">
    <citation type="submission" date="2024-04" db="EMBL/GenBank/DDBJ databases">
        <title>Symmetric and asymmetric DNA N6-adenine methylation regulates different biological responses in Mucorales.</title>
        <authorList>
            <consortium name="Lawrence Berkeley National Laboratory"/>
            <person name="Lax C."/>
            <person name="Mondo S.J."/>
            <person name="Osorio-Concepcion M."/>
            <person name="Muszewska A."/>
            <person name="Corrochano-Luque M."/>
            <person name="Gutierrez G."/>
            <person name="Riley R."/>
            <person name="Lipzen A."/>
            <person name="Guo J."/>
            <person name="Hundley H."/>
            <person name="Amirebrahimi M."/>
            <person name="Ng V."/>
            <person name="Lorenzo-Gutierrez D."/>
            <person name="Binder U."/>
            <person name="Yang J."/>
            <person name="Song Y."/>
            <person name="Canovas D."/>
            <person name="Navarro E."/>
            <person name="Freitag M."/>
            <person name="Gabaldon T."/>
            <person name="Grigoriev I.V."/>
            <person name="Corrochano L.M."/>
            <person name="Nicolas F.E."/>
            <person name="Garre V."/>
        </authorList>
    </citation>
    <scope>NUCLEOTIDE SEQUENCE [LARGE SCALE GENOMIC DNA]</scope>
    <source>
        <strain evidence="2 3">L51</strain>
    </source>
</reference>
<keyword evidence="3" id="KW-1185">Reference proteome</keyword>
<evidence type="ECO:0000313" key="2">
    <source>
        <dbReference type="EMBL" id="KAL0092768.1"/>
    </source>
</evidence>
<keyword evidence="1" id="KW-0472">Membrane</keyword>
<gene>
    <name evidence="2" type="ORF">J3Q64DRAFT_1721039</name>
</gene>
<accession>A0ABR3B9P7</accession>
<name>A0ABR3B9P7_PHYBL</name>